<dbReference type="SUPFAM" id="SSF88946">
    <property type="entry name" value="Sigma2 domain of RNA polymerase sigma factors"/>
    <property type="match status" value="1"/>
</dbReference>
<evidence type="ECO:0000256" key="5">
    <source>
        <dbReference type="ARBA" id="ARBA00023163"/>
    </source>
</evidence>
<protein>
    <submittedName>
        <fullName evidence="7">RNA polymerase sigma factor, sigma-70 family</fullName>
    </submittedName>
</protein>
<dbReference type="InterPro" id="IPR039425">
    <property type="entry name" value="RNA_pol_sigma-70-like"/>
</dbReference>
<dbReference type="InterPro" id="IPR013324">
    <property type="entry name" value="RNA_pol_sigma_r3/r4-like"/>
</dbReference>
<dbReference type="AlphaFoldDB" id="A0A239C0L8"/>
<accession>A0A239C0L8</accession>
<keyword evidence="8" id="KW-1185">Reference proteome</keyword>
<name>A0A239C0L8_9FLAO</name>
<organism evidence="7 8">
    <name type="scientific">Dokdonia pacifica</name>
    <dbReference type="NCBI Taxonomy" id="1627892"/>
    <lineage>
        <taxon>Bacteria</taxon>
        <taxon>Pseudomonadati</taxon>
        <taxon>Bacteroidota</taxon>
        <taxon>Flavobacteriia</taxon>
        <taxon>Flavobacteriales</taxon>
        <taxon>Flavobacteriaceae</taxon>
        <taxon>Dokdonia</taxon>
    </lineage>
</organism>
<evidence type="ECO:0000256" key="4">
    <source>
        <dbReference type="ARBA" id="ARBA00023125"/>
    </source>
</evidence>
<keyword evidence="5" id="KW-0804">Transcription</keyword>
<dbReference type="Gene3D" id="1.10.1740.10">
    <property type="match status" value="1"/>
</dbReference>
<dbReference type="Pfam" id="PF04542">
    <property type="entry name" value="Sigma70_r2"/>
    <property type="match status" value="1"/>
</dbReference>
<dbReference type="SUPFAM" id="SSF88659">
    <property type="entry name" value="Sigma3 and sigma4 domains of RNA polymerase sigma factors"/>
    <property type="match status" value="1"/>
</dbReference>
<dbReference type="GO" id="GO:0006352">
    <property type="term" value="P:DNA-templated transcription initiation"/>
    <property type="evidence" value="ECO:0007669"/>
    <property type="project" value="InterPro"/>
</dbReference>
<evidence type="ECO:0000313" key="7">
    <source>
        <dbReference type="EMBL" id="SNS13469.1"/>
    </source>
</evidence>
<keyword evidence="3" id="KW-0731">Sigma factor</keyword>
<dbReference type="GO" id="GO:0016987">
    <property type="term" value="F:sigma factor activity"/>
    <property type="evidence" value="ECO:0007669"/>
    <property type="project" value="UniProtKB-KW"/>
</dbReference>
<dbReference type="GO" id="GO:0003677">
    <property type="term" value="F:DNA binding"/>
    <property type="evidence" value="ECO:0007669"/>
    <property type="project" value="UniProtKB-KW"/>
</dbReference>
<evidence type="ECO:0000256" key="3">
    <source>
        <dbReference type="ARBA" id="ARBA00023082"/>
    </source>
</evidence>
<dbReference type="Gene3D" id="1.10.10.10">
    <property type="entry name" value="Winged helix-like DNA-binding domain superfamily/Winged helix DNA-binding domain"/>
    <property type="match status" value="1"/>
</dbReference>
<feature type="domain" description="RNA polymerase sigma-70 region 2" evidence="6">
    <location>
        <begin position="30"/>
        <end position="99"/>
    </location>
</feature>
<keyword evidence="2" id="KW-0805">Transcription regulation</keyword>
<dbReference type="NCBIfam" id="TIGR02937">
    <property type="entry name" value="sigma70-ECF"/>
    <property type="match status" value="1"/>
</dbReference>
<dbReference type="OrthoDB" id="1163416at2"/>
<evidence type="ECO:0000256" key="1">
    <source>
        <dbReference type="ARBA" id="ARBA00010641"/>
    </source>
</evidence>
<dbReference type="EMBL" id="FZNY01000007">
    <property type="protein sequence ID" value="SNS13469.1"/>
    <property type="molecule type" value="Genomic_DNA"/>
</dbReference>
<dbReference type="Proteomes" id="UP000198379">
    <property type="component" value="Unassembled WGS sequence"/>
</dbReference>
<dbReference type="InterPro" id="IPR036388">
    <property type="entry name" value="WH-like_DNA-bd_sf"/>
</dbReference>
<dbReference type="PANTHER" id="PTHR43133">
    <property type="entry name" value="RNA POLYMERASE ECF-TYPE SIGMA FACTO"/>
    <property type="match status" value="1"/>
</dbReference>
<dbReference type="RefSeq" id="WP_089373051.1">
    <property type="nucleotide sequence ID" value="NZ_BMEP01000004.1"/>
</dbReference>
<dbReference type="InterPro" id="IPR013325">
    <property type="entry name" value="RNA_pol_sigma_r2"/>
</dbReference>
<comment type="similarity">
    <text evidence="1">Belongs to the sigma-70 factor family. ECF subfamily.</text>
</comment>
<dbReference type="InterPro" id="IPR014284">
    <property type="entry name" value="RNA_pol_sigma-70_dom"/>
</dbReference>
<dbReference type="InterPro" id="IPR007627">
    <property type="entry name" value="RNA_pol_sigma70_r2"/>
</dbReference>
<sequence>MLSSTQPKDDYQQDIIQAIKENDAKVFERLYVENFPKIASYIRKNNGNTTKAKDIFQEAMIALWKAVKTEKFTATNPTAIQGYLYTIAKNKWTDYLRSSTYKKESSTSIVMTNVSDDDVSIDDEEIYESQLKKAKDAFAQLGDDCRKLLSRFYFKRQSLQDIAIDVGLDAASVRNKKYRCMQRLRALAIPQKSEL</sequence>
<evidence type="ECO:0000259" key="6">
    <source>
        <dbReference type="Pfam" id="PF04542"/>
    </source>
</evidence>
<reference evidence="7 8" key="1">
    <citation type="submission" date="2017-06" db="EMBL/GenBank/DDBJ databases">
        <authorList>
            <person name="Kim H.J."/>
            <person name="Triplett B.A."/>
        </authorList>
    </citation>
    <scope>NUCLEOTIDE SEQUENCE [LARGE SCALE GENOMIC DNA]</scope>
    <source>
        <strain evidence="7 8">DSM 25597</strain>
    </source>
</reference>
<proteinExistence type="inferred from homology"/>
<evidence type="ECO:0000256" key="2">
    <source>
        <dbReference type="ARBA" id="ARBA00023015"/>
    </source>
</evidence>
<gene>
    <name evidence="7" type="ORF">SAMN06265376_10748</name>
</gene>
<keyword evidence="4" id="KW-0238">DNA-binding</keyword>
<evidence type="ECO:0000313" key="8">
    <source>
        <dbReference type="Proteomes" id="UP000198379"/>
    </source>
</evidence>
<dbReference type="PANTHER" id="PTHR43133:SF8">
    <property type="entry name" value="RNA POLYMERASE SIGMA FACTOR HI_1459-RELATED"/>
    <property type="match status" value="1"/>
</dbReference>